<dbReference type="Gene3D" id="1.10.540.10">
    <property type="entry name" value="Acyl-CoA dehydrogenase/oxidase, N-terminal domain"/>
    <property type="match status" value="1"/>
</dbReference>
<dbReference type="EMBL" id="JBGFUD010000585">
    <property type="protein sequence ID" value="MFH4974831.1"/>
    <property type="molecule type" value="Genomic_DNA"/>
</dbReference>
<gene>
    <name evidence="6" type="ORF">AB6A40_001540</name>
</gene>
<evidence type="ECO:0000313" key="6">
    <source>
        <dbReference type="EMBL" id="MFH4974831.1"/>
    </source>
</evidence>
<keyword evidence="3" id="KW-0285">Flavoprotein</keyword>
<reference evidence="6 7" key="1">
    <citation type="submission" date="2024-08" db="EMBL/GenBank/DDBJ databases">
        <title>Gnathostoma spinigerum genome.</title>
        <authorList>
            <person name="Gonzalez-Bertolin B."/>
            <person name="Monzon S."/>
            <person name="Zaballos A."/>
            <person name="Jimenez P."/>
            <person name="Dekumyoy P."/>
            <person name="Varona S."/>
            <person name="Cuesta I."/>
            <person name="Sumanam S."/>
            <person name="Adisakwattana P."/>
            <person name="Gasser R.B."/>
            <person name="Hernandez-Gonzalez A."/>
            <person name="Young N.D."/>
            <person name="Perteguer M.J."/>
        </authorList>
    </citation>
    <scope>NUCLEOTIDE SEQUENCE [LARGE SCALE GENOMIC DNA]</scope>
    <source>
        <strain evidence="6">AL3</strain>
        <tissue evidence="6">Liver</tissue>
    </source>
</reference>
<name>A0ABD6EBQ5_9BILA</name>
<keyword evidence="4" id="KW-0274">FAD</keyword>
<dbReference type="InterPro" id="IPR009100">
    <property type="entry name" value="AcylCoA_DH/oxidase_NM_dom_sf"/>
</dbReference>
<sequence length="164" mass="18300">MSKISSGLSSVLNRSVVANYRKSLLRTTHSYCVDPTIGLHSEQIEIMRTAKHFAKNEMFPKMDEWDTTETLPRDVLEHAGELGFGAIYCSEEFGGSGLTRLHASLIYEQLAAGCTSTAAYMSIHNMVVWMIDKYGTKEQKEKYIPEMAAFKVLGSYCLTEPDSG</sequence>
<keyword evidence="7" id="KW-1185">Reference proteome</keyword>
<protein>
    <recommendedName>
        <fullName evidence="5">Acyl-CoA dehydrogenase/oxidase N-terminal domain-containing protein</fullName>
    </recommendedName>
</protein>
<organism evidence="6 7">
    <name type="scientific">Gnathostoma spinigerum</name>
    <dbReference type="NCBI Taxonomy" id="75299"/>
    <lineage>
        <taxon>Eukaryota</taxon>
        <taxon>Metazoa</taxon>
        <taxon>Ecdysozoa</taxon>
        <taxon>Nematoda</taxon>
        <taxon>Chromadorea</taxon>
        <taxon>Rhabditida</taxon>
        <taxon>Spirurina</taxon>
        <taxon>Gnathostomatomorpha</taxon>
        <taxon>Gnathostomatoidea</taxon>
        <taxon>Gnathostomatidae</taxon>
        <taxon>Gnathostoma</taxon>
    </lineage>
</organism>
<evidence type="ECO:0000256" key="4">
    <source>
        <dbReference type="ARBA" id="ARBA00022827"/>
    </source>
</evidence>
<proteinExistence type="inferred from homology"/>
<dbReference type="SUPFAM" id="SSF56645">
    <property type="entry name" value="Acyl-CoA dehydrogenase NM domain-like"/>
    <property type="match status" value="1"/>
</dbReference>
<comment type="similarity">
    <text evidence="2">Belongs to the acyl-CoA dehydrogenase family.</text>
</comment>
<dbReference type="InterPro" id="IPR013786">
    <property type="entry name" value="AcylCoA_DH/ox_N"/>
</dbReference>
<evidence type="ECO:0000259" key="5">
    <source>
        <dbReference type="Pfam" id="PF02771"/>
    </source>
</evidence>
<evidence type="ECO:0000256" key="1">
    <source>
        <dbReference type="ARBA" id="ARBA00001974"/>
    </source>
</evidence>
<dbReference type="PANTHER" id="PTHR43831">
    <property type="entry name" value="ISOBUTYRYL-COA DEHYDROGENASE"/>
    <property type="match status" value="1"/>
</dbReference>
<dbReference type="FunFam" id="1.10.540.10:FF:000026">
    <property type="entry name" value="Acyl-CoA dehydrogenase medium chain"/>
    <property type="match status" value="1"/>
</dbReference>
<comment type="cofactor">
    <cofactor evidence="1">
        <name>FAD</name>
        <dbReference type="ChEBI" id="CHEBI:57692"/>
    </cofactor>
</comment>
<comment type="caution">
    <text evidence="6">The sequence shown here is derived from an EMBL/GenBank/DDBJ whole genome shotgun (WGS) entry which is preliminary data.</text>
</comment>
<evidence type="ECO:0000256" key="2">
    <source>
        <dbReference type="ARBA" id="ARBA00009347"/>
    </source>
</evidence>
<feature type="domain" description="Acyl-CoA dehydrogenase/oxidase N-terminal" evidence="5">
    <location>
        <begin position="41"/>
        <end position="149"/>
    </location>
</feature>
<dbReference type="InterPro" id="IPR037069">
    <property type="entry name" value="AcylCoA_DH/ox_N_sf"/>
</dbReference>
<evidence type="ECO:0000313" key="7">
    <source>
        <dbReference type="Proteomes" id="UP001608902"/>
    </source>
</evidence>
<dbReference type="Proteomes" id="UP001608902">
    <property type="component" value="Unassembled WGS sequence"/>
</dbReference>
<evidence type="ECO:0000256" key="3">
    <source>
        <dbReference type="ARBA" id="ARBA00022630"/>
    </source>
</evidence>
<accession>A0ABD6EBQ5</accession>
<dbReference type="AlphaFoldDB" id="A0ABD6EBQ5"/>
<dbReference type="PANTHER" id="PTHR43831:SF1">
    <property type="entry name" value="ISOBUTYRYL-COA DEHYDROGENASE, MITOCHONDRIAL"/>
    <property type="match status" value="1"/>
</dbReference>
<dbReference type="Pfam" id="PF02771">
    <property type="entry name" value="Acyl-CoA_dh_N"/>
    <property type="match status" value="1"/>
</dbReference>
<dbReference type="InterPro" id="IPR052547">
    <property type="entry name" value="Mito_Isobutyryl-CoADH"/>
</dbReference>